<dbReference type="Proteomes" id="UP001235064">
    <property type="component" value="Unassembled WGS sequence"/>
</dbReference>
<proteinExistence type="predicted"/>
<dbReference type="EMBL" id="JASXSZ010000005">
    <property type="protein sequence ID" value="MDL9980787.1"/>
    <property type="molecule type" value="Genomic_DNA"/>
</dbReference>
<dbReference type="InterPro" id="IPR041916">
    <property type="entry name" value="Anti_sigma_zinc_sf"/>
</dbReference>
<evidence type="ECO:0000256" key="2">
    <source>
        <dbReference type="ARBA" id="ARBA00023163"/>
    </source>
</evidence>
<keyword evidence="6" id="KW-1185">Reference proteome</keyword>
<keyword evidence="2" id="KW-0804">Transcription</keyword>
<evidence type="ECO:0000259" key="4">
    <source>
        <dbReference type="Pfam" id="PF13490"/>
    </source>
</evidence>
<keyword evidence="1" id="KW-0805">Transcription regulation</keyword>
<evidence type="ECO:0000313" key="6">
    <source>
        <dbReference type="Proteomes" id="UP001235064"/>
    </source>
</evidence>
<feature type="transmembrane region" description="Helical" evidence="3">
    <location>
        <begin position="96"/>
        <end position="121"/>
    </location>
</feature>
<feature type="domain" description="Putative zinc-finger" evidence="4">
    <location>
        <begin position="11"/>
        <end position="36"/>
    </location>
</feature>
<organism evidence="5 6">
    <name type="scientific">Microbacterium candidum</name>
    <dbReference type="NCBI Taxonomy" id="3041922"/>
    <lineage>
        <taxon>Bacteria</taxon>
        <taxon>Bacillati</taxon>
        <taxon>Actinomycetota</taxon>
        <taxon>Actinomycetes</taxon>
        <taxon>Micrococcales</taxon>
        <taxon>Microbacteriaceae</taxon>
        <taxon>Microbacterium</taxon>
    </lineage>
</organism>
<dbReference type="InterPro" id="IPR027383">
    <property type="entry name" value="Znf_put"/>
</dbReference>
<gene>
    <name evidence="5" type="ORF">QSV35_15715</name>
</gene>
<dbReference type="Pfam" id="PF13490">
    <property type="entry name" value="zf-HC2"/>
    <property type="match status" value="1"/>
</dbReference>
<evidence type="ECO:0000256" key="3">
    <source>
        <dbReference type="SAM" id="Phobius"/>
    </source>
</evidence>
<keyword evidence="3" id="KW-0812">Transmembrane</keyword>
<keyword evidence="3" id="KW-1133">Transmembrane helix</keyword>
<reference evidence="5 6" key="1">
    <citation type="submission" date="2023-06" db="EMBL/GenBank/DDBJ databases">
        <title>Microbacterium sp. nov., isolated from a waste landfill.</title>
        <authorList>
            <person name="Wen W."/>
        </authorList>
    </citation>
    <scope>NUCLEOTIDE SEQUENCE [LARGE SCALE GENOMIC DNA]</scope>
    <source>
        <strain evidence="5 6">ASV49</strain>
    </source>
</reference>
<name>A0ABT7N244_9MICO</name>
<sequence>MTDAFADWDAAYLIGALSPAERAQFEEHLGECPSCRTAVAELAPTAGLLSRVPASVLLEGEDLTPAAVPAPVPDVAPRAAREALIRRVRRSDRRRLGVRVGLVTAGFAVIAAAIVVPISVWGPSAPTVVAPSPSIFAALPPAEAMTPVTRLPLTASVRLVGVGWGTRIDLSCRYTSSYGASDAVYSLAVVDENGAATQLSTWRVVNGADAHISAGTALDAASIRSVQIRDESGAVIMTYSP</sequence>
<accession>A0ABT7N244</accession>
<comment type="caution">
    <text evidence="5">The sequence shown here is derived from an EMBL/GenBank/DDBJ whole genome shotgun (WGS) entry which is preliminary data.</text>
</comment>
<dbReference type="Gene3D" id="1.10.10.1320">
    <property type="entry name" value="Anti-sigma factor, zinc-finger domain"/>
    <property type="match status" value="1"/>
</dbReference>
<keyword evidence="3" id="KW-0472">Membrane</keyword>
<evidence type="ECO:0000313" key="5">
    <source>
        <dbReference type="EMBL" id="MDL9980787.1"/>
    </source>
</evidence>
<evidence type="ECO:0000256" key="1">
    <source>
        <dbReference type="ARBA" id="ARBA00023015"/>
    </source>
</evidence>
<protein>
    <submittedName>
        <fullName evidence="5">Zf-HC2 domain-containing protein</fullName>
    </submittedName>
</protein>
<dbReference type="RefSeq" id="WP_286289745.1">
    <property type="nucleotide sequence ID" value="NZ_JASXSZ010000005.1"/>
</dbReference>